<feature type="domain" description="HTH lysR-type" evidence="5">
    <location>
        <begin position="1"/>
        <end position="58"/>
    </location>
</feature>
<dbReference type="Proteomes" id="UP000400981">
    <property type="component" value="Unassembled WGS sequence"/>
</dbReference>
<dbReference type="Pfam" id="PF03466">
    <property type="entry name" value="LysR_substrate"/>
    <property type="match status" value="1"/>
</dbReference>
<keyword evidence="4" id="KW-0804">Transcription</keyword>
<dbReference type="InterPro" id="IPR036388">
    <property type="entry name" value="WH-like_DNA-bd_sf"/>
</dbReference>
<dbReference type="EMBL" id="CABPSH010000002">
    <property type="protein sequence ID" value="VVD78715.1"/>
    <property type="molecule type" value="Genomic_DNA"/>
</dbReference>
<dbReference type="Gene3D" id="3.40.190.10">
    <property type="entry name" value="Periplasmic binding protein-like II"/>
    <property type="match status" value="2"/>
</dbReference>
<organism evidence="6 7">
    <name type="scientific">Pandoraea eparura</name>
    <dbReference type="NCBI Taxonomy" id="2508291"/>
    <lineage>
        <taxon>Bacteria</taxon>
        <taxon>Pseudomonadati</taxon>
        <taxon>Pseudomonadota</taxon>
        <taxon>Betaproteobacteria</taxon>
        <taxon>Burkholderiales</taxon>
        <taxon>Burkholderiaceae</taxon>
        <taxon>Pandoraea</taxon>
    </lineage>
</organism>
<evidence type="ECO:0000256" key="2">
    <source>
        <dbReference type="ARBA" id="ARBA00023015"/>
    </source>
</evidence>
<dbReference type="SUPFAM" id="SSF46785">
    <property type="entry name" value="Winged helix' DNA-binding domain"/>
    <property type="match status" value="1"/>
</dbReference>
<dbReference type="PANTHER" id="PTHR30126:SF2">
    <property type="entry name" value="HTH-TYPE TRANSCRIPTIONAL REGULATOR YJIE"/>
    <property type="match status" value="1"/>
</dbReference>
<dbReference type="InterPro" id="IPR036390">
    <property type="entry name" value="WH_DNA-bd_sf"/>
</dbReference>
<evidence type="ECO:0000313" key="6">
    <source>
        <dbReference type="EMBL" id="VVD78715.1"/>
    </source>
</evidence>
<name>A0A5E4STA9_9BURK</name>
<dbReference type="GO" id="GO:0000976">
    <property type="term" value="F:transcription cis-regulatory region binding"/>
    <property type="evidence" value="ECO:0007669"/>
    <property type="project" value="TreeGrafter"/>
</dbReference>
<dbReference type="PANTHER" id="PTHR30126">
    <property type="entry name" value="HTH-TYPE TRANSCRIPTIONAL REGULATOR"/>
    <property type="match status" value="1"/>
</dbReference>
<evidence type="ECO:0000256" key="1">
    <source>
        <dbReference type="ARBA" id="ARBA00009437"/>
    </source>
</evidence>
<accession>A0A5E4STA9</accession>
<dbReference type="SUPFAM" id="SSF53850">
    <property type="entry name" value="Periplasmic binding protein-like II"/>
    <property type="match status" value="1"/>
</dbReference>
<evidence type="ECO:0000256" key="3">
    <source>
        <dbReference type="ARBA" id="ARBA00023125"/>
    </source>
</evidence>
<evidence type="ECO:0000256" key="4">
    <source>
        <dbReference type="ARBA" id="ARBA00023163"/>
    </source>
</evidence>
<keyword evidence="7" id="KW-1185">Reference proteome</keyword>
<dbReference type="Pfam" id="PF00126">
    <property type="entry name" value="HTH_1"/>
    <property type="match status" value="1"/>
</dbReference>
<evidence type="ECO:0000259" key="5">
    <source>
        <dbReference type="PROSITE" id="PS50931"/>
    </source>
</evidence>
<dbReference type="InterPro" id="IPR000847">
    <property type="entry name" value="LysR_HTH_N"/>
</dbReference>
<gene>
    <name evidence="6" type="ORF">PEP31012_00979</name>
</gene>
<dbReference type="PRINTS" id="PR00039">
    <property type="entry name" value="HTHLYSR"/>
</dbReference>
<proteinExistence type="inferred from homology"/>
<dbReference type="Gene3D" id="1.10.10.10">
    <property type="entry name" value="Winged helix-like DNA-binding domain superfamily/Winged helix DNA-binding domain"/>
    <property type="match status" value="1"/>
</dbReference>
<dbReference type="OrthoDB" id="8715249at2"/>
<comment type="similarity">
    <text evidence="1">Belongs to the LysR transcriptional regulatory family.</text>
</comment>
<keyword evidence="3" id="KW-0238">DNA-binding</keyword>
<sequence>MEIKWLEDFVSLAKTNSFSRSAELRHVTQPAFSRRIQSLEAWLGSELIDRSSYPTRLTAAGEVFYEQALALLSQAQEARALLREQRSADHSVLDFAVPHTLSMTFFPRWLKALEKRLGLLRSRLRALNVHDAAMSLTDGGCDLLMCYYHPSQPLQLDAARYEMIVLGSERFSPYSAPTPQKRARFKLPGTPDAPVPYLAYTANAYLGRMADLLMGGAPSPPHLDKVYETDMAEALKAMVLAGHGVAFLPESAVVDSVARGELVDLAPSGGKAVAPWHLDMEIRLYRDRLAYTDASNRRELTKRDAVEAFWQAVRDQLKG</sequence>
<reference evidence="6 7" key="1">
    <citation type="submission" date="2019-08" db="EMBL/GenBank/DDBJ databases">
        <authorList>
            <person name="Peeters C."/>
        </authorList>
    </citation>
    <scope>NUCLEOTIDE SEQUENCE [LARGE SCALE GENOMIC DNA]</scope>
    <source>
        <strain evidence="6 7">LMG 31012</strain>
    </source>
</reference>
<dbReference type="FunFam" id="1.10.10.10:FF:000001">
    <property type="entry name" value="LysR family transcriptional regulator"/>
    <property type="match status" value="1"/>
</dbReference>
<protein>
    <submittedName>
        <fullName evidence="6">LysR family transcriptional regulator</fullName>
    </submittedName>
</protein>
<dbReference type="PROSITE" id="PS50931">
    <property type="entry name" value="HTH_LYSR"/>
    <property type="match status" value="1"/>
</dbReference>
<keyword evidence="2" id="KW-0805">Transcription regulation</keyword>
<dbReference type="GO" id="GO:0003700">
    <property type="term" value="F:DNA-binding transcription factor activity"/>
    <property type="evidence" value="ECO:0007669"/>
    <property type="project" value="InterPro"/>
</dbReference>
<dbReference type="CDD" id="cd05466">
    <property type="entry name" value="PBP2_LTTR_substrate"/>
    <property type="match status" value="1"/>
</dbReference>
<evidence type="ECO:0000313" key="7">
    <source>
        <dbReference type="Proteomes" id="UP000400981"/>
    </source>
</evidence>
<dbReference type="AlphaFoldDB" id="A0A5E4STA9"/>
<dbReference type="InterPro" id="IPR005119">
    <property type="entry name" value="LysR_subst-bd"/>
</dbReference>
<dbReference type="RefSeq" id="WP_150588238.1">
    <property type="nucleotide sequence ID" value="NZ_CABPSH010000002.1"/>
</dbReference>